<dbReference type="Proteomes" id="UP000054630">
    <property type="component" value="Unassembled WGS sequence"/>
</dbReference>
<accession>A0A0V0S5U7</accession>
<sequence length="69" mass="7909">MLQRINANSEHVEFEKFYKENTYLRILDRACGRCACNLSSQERARKGSCNCFNVRAHPTVALIGLIGYQ</sequence>
<organism evidence="1 2">
    <name type="scientific">Trichinella nelsoni</name>
    <dbReference type="NCBI Taxonomy" id="6336"/>
    <lineage>
        <taxon>Eukaryota</taxon>
        <taxon>Metazoa</taxon>
        <taxon>Ecdysozoa</taxon>
        <taxon>Nematoda</taxon>
        <taxon>Enoplea</taxon>
        <taxon>Dorylaimia</taxon>
        <taxon>Trichinellida</taxon>
        <taxon>Trichinellidae</taxon>
        <taxon>Trichinella</taxon>
    </lineage>
</organism>
<dbReference type="AlphaFoldDB" id="A0A0V0S5U7"/>
<gene>
    <name evidence="1" type="ORF">T07_7698</name>
</gene>
<name>A0A0V0S5U7_9BILA</name>
<protein>
    <submittedName>
        <fullName evidence="1">Uncharacterized protein</fullName>
    </submittedName>
</protein>
<evidence type="ECO:0000313" key="1">
    <source>
        <dbReference type="EMBL" id="KRX22066.1"/>
    </source>
</evidence>
<reference evidence="1 2" key="1">
    <citation type="submission" date="2015-01" db="EMBL/GenBank/DDBJ databases">
        <title>Evolution of Trichinella species and genotypes.</title>
        <authorList>
            <person name="Korhonen P.K."/>
            <person name="Edoardo P."/>
            <person name="Giuseppe L.R."/>
            <person name="Gasser R.B."/>
        </authorList>
    </citation>
    <scope>NUCLEOTIDE SEQUENCE [LARGE SCALE GENOMIC DNA]</scope>
    <source>
        <strain evidence="1">ISS37</strain>
    </source>
</reference>
<keyword evidence="2" id="KW-1185">Reference proteome</keyword>
<evidence type="ECO:0000313" key="2">
    <source>
        <dbReference type="Proteomes" id="UP000054630"/>
    </source>
</evidence>
<proteinExistence type="predicted"/>
<dbReference type="EMBL" id="JYDL01000034">
    <property type="protein sequence ID" value="KRX22066.1"/>
    <property type="molecule type" value="Genomic_DNA"/>
</dbReference>
<comment type="caution">
    <text evidence="1">The sequence shown here is derived from an EMBL/GenBank/DDBJ whole genome shotgun (WGS) entry which is preliminary data.</text>
</comment>